<name>A0ABR2HXU6_9EUKA</name>
<comment type="caution">
    <text evidence="2">The sequence shown here is derived from an EMBL/GenBank/DDBJ whole genome shotgun (WGS) entry which is preliminary data.</text>
</comment>
<sequence length="202" mass="23547">MYFENDGESPCSIMCAVINQKARKWDAADICVKSEGKNWLIFYDKKNNEELNSHRMSKKRVGRPASYQFRGYRPPDPPPPQNPLIQPPVDNYTEFRARRRIYGTPPRAESKREIPESLLHPKDESTRYFHGSNPKKNPFRVSTKIITDYRVQEAKLSKPQVRPPASARNVRSNYMDLYQRSLKPKKQSVWPPDNFFDDGGSK</sequence>
<organism evidence="2 3">
    <name type="scientific">Tritrichomonas musculus</name>
    <dbReference type="NCBI Taxonomy" id="1915356"/>
    <lineage>
        <taxon>Eukaryota</taxon>
        <taxon>Metamonada</taxon>
        <taxon>Parabasalia</taxon>
        <taxon>Tritrichomonadida</taxon>
        <taxon>Tritrichomonadidae</taxon>
        <taxon>Tritrichomonas</taxon>
    </lineage>
</organism>
<evidence type="ECO:0000313" key="3">
    <source>
        <dbReference type="Proteomes" id="UP001470230"/>
    </source>
</evidence>
<accession>A0ABR2HXU6</accession>
<reference evidence="2 3" key="1">
    <citation type="submission" date="2024-04" db="EMBL/GenBank/DDBJ databases">
        <title>Tritrichomonas musculus Genome.</title>
        <authorList>
            <person name="Alves-Ferreira E."/>
            <person name="Grigg M."/>
            <person name="Lorenzi H."/>
            <person name="Galac M."/>
        </authorList>
    </citation>
    <scope>NUCLEOTIDE SEQUENCE [LARGE SCALE GENOMIC DNA]</scope>
    <source>
        <strain evidence="2 3">EAF2021</strain>
    </source>
</reference>
<protein>
    <submittedName>
        <fullName evidence="2">Uncharacterized protein</fullName>
    </submittedName>
</protein>
<feature type="region of interest" description="Disordered" evidence="1">
    <location>
        <begin position="183"/>
        <end position="202"/>
    </location>
</feature>
<keyword evidence="3" id="KW-1185">Reference proteome</keyword>
<evidence type="ECO:0000256" key="1">
    <source>
        <dbReference type="SAM" id="MobiDB-lite"/>
    </source>
</evidence>
<proteinExistence type="predicted"/>
<gene>
    <name evidence="2" type="ORF">M9Y10_016448</name>
</gene>
<dbReference type="Proteomes" id="UP001470230">
    <property type="component" value="Unassembled WGS sequence"/>
</dbReference>
<evidence type="ECO:0000313" key="2">
    <source>
        <dbReference type="EMBL" id="KAK8853903.1"/>
    </source>
</evidence>
<dbReference type="EMBL" id="JAPFFF010000021">
    <property type="protein sequence ID" value="KAK8853903.1"/>
    <property type="molecule type" value="Genomic_DNA"/>
</dbReference>